<evidence type="ECO:0000313" key="3">
    <source>
        <dbReference type="Proteomes" id="UP000182257"/>
    </source>
</evidence>
<dbReference type="SUPFAM" id="SSF82784">
    <property type="entry name" value="OsmC-like"/>
    <property type="match status" value="2"/>
</dbReference>
<evidence type="ECO:0000313" key="2">
    <source>
        <dbReference type="EMBL" id="SDZ95884.1"/>
    </source>
</evidence>
<dbReference type="RefSeq" id="WP_052173549.1">
    <property type="nucleotide sequence ID" value="NZ_FNRF01000001.1"/>
</dbReference>
<sequence length="411" mass="44995">MKKTQIVIITAALALQVSSALAQGPLNIFKSAQQKAKLEQNAPSLRNHLKERKVALEAWNAIPASDLQPVTLTANVTAKNRSGVRELRIREFHYIGDCGYAHGGQDSGVDTPTTAQAVFASDLADSYLNQAALLGIDIDSLTIEIHGQPDKVKTNRVWYPRNFLYTIYIDSPASDAELEKLAVLAEQNSAVATLVKAAVVPQLIIDQKSSPREKKVEGATLAGLREYIWGKRQALQASKAKAEAAKAKNPKADADALRKALAPKQGPWVKVFPNGVRQLTVNDKYLILHDNPAYLGGTNLGFTSIEGVLGILGTCITHISLGQAAERALDVDSISLTVEAEWDPRAGRKGFEKVSIAPQNVRYTLHVKTPESAQAVKEWIEAVEKICPMYNLFKDTQTFEHRIVRGSFKRQ</sequence>
<dbReference type="PANTHER" id="PTHR35368">
    <property type="entry name" value="HYDROPEROXIDE REDUCTASE"/>
    <property type="match status" value="1"/>
</dbReference>
<dbReference type="Gene3D" id="3.30.300.20">
    <property type="match status" value="2"/>
</dbReference>
<dbReference type="EMBL" id="FNRF01000001">
    <property type="protein sequence ID" value="SDZ95884.1"/>
    <property type="molecule type" value="Genomic_DNA"/>
</dbReference>
<gene>
    <name evidence="2" type="ORF">SAMN05216462_0119</name>
</gene>
<dbReference type="InterPro" id="IPR003718">
    <property type="entry name" value="OsmC/Ohr_fam"/>
</dbReference>
<dbReference type="Pfam" id="PF02566">
    <property type="entry name" value="OsmC"/>
    <property type="match status" value="1"/>
</dbReference>
<dbReference type="Proteomes" id="UP000182257">
    <property type="component" value="Unassembled WGS sequence"/>
</dbReference>
<dbReference type="InterPro" id="IPR052924">
    <property type="entry name" value="OsmC/Ohr_hydroprdx_reductase"/>
</dbReference>
<reference evidence="2 3" key="1">
    <citation type="submission" date="2016-10" db="EMBL/GenBank/DDBJ databases">
        <authorList>
            <person name="de Groot N.N."/>
        </authorList>
    </citation>
    <scope>NUCLEOTIDE SEQUENCE [LARGE SCALE GENOMIC DNA]</scope>
    <source>
        <strain evidence="2 3">D31d</strain>
    </source>
</reference>
<dbReference type="AlphaFoldDB" id="A0A1H3XB31"/>
<name>A0A1H3XB31_XYLRU</name>
<feature type="chain" id="PRO_5010172609" evidence="1">
    <location>
        <begin position="23"/>
        <end position="411"/>
    </location>
</feature>
<dbReference type="OrthoDB" id="9791538at2"/>
<proteinExistence type="predicted"/>
<keyword evidence="1" id="KW-0732">Signal</keyword>
<evidence type="ECO:0000256" key="1">
    <source>
        <dbReference type="SAM" id="SignalP"/>
    </source>
</evidence>
<dbReference type="PANTHER" id="PTHR35368:SF1">
    <property type="entry name" value="HYDROPEROXIDE REDUCTASE"/>
    <property type="match status" value="1"/>
</dbReference>
<feature type="signal peptide" evidence="1">
    <location>
        <begin position="1"/>
        <end position="22"/>
    </location>
</feature>
<accession>A0A1H3XB31</accession>
<organism evidence="2 3">
    <name type="scientific">Xylanibacter ruminicola</name>
    <name type="common">Prevotella ruminicola</name>
    <dbReference type="NCBI Taxonomy" id="839"/>
    <lineage>
        <taxon>Bacteria</taxon>
        <taxon>Pseudomonadati</taxon>
        <taxon>Bacteroidota</taxon>
        <taxon>Bacteroidia</taxon>
        <taxon>Bacteroidales</taxon>
        <taxon>Prevotellaceae</taxon>
        <taxon>Xylanibacter</taxon>
    </lineage>
</organism>
<dbReference type="InterPro" id="IPR036102">
    <property type="entry name" value="OsmC/Ohrsf"/>
</dbReference>
<dbReference type="InterPro" id="IPR015946">
    <property type="entry name" value="KH_dom-like_a/b"/>
</dbReference>
<protein>
    <submittedName>
        <fullName evidence="2">Uncharacterized OsmC-related protein</fullName>
    </submittedName>
</protein>